<gene>
    <name evidence="2" type="ORF">F511_29351</name>
</gene>
<feature type="compositionally biased region" description="Polar residues" evidence="1">
    <location>
        <begin position="24"/>
        <end position="36"/>
    </location>
</feature>
<name>A0A2Z7AMC3_9LAMI</name>
<organism evidence="2 3">
    <name type="scientific">Dorcoceras hygrometricum</name>
    <dbReference type="NCBI Taxonomy" id="472368"/>
    <lineage>
        <taxon>Eukaryota</taxon>
        <taxon>Viridiplantae</taxon>
        <taxon>Streptophyta</taxon>
        <taxon>Embryophyta</taxon>
        <taxon>Tracheophyta</taxon>
        <taxon>Spermatophyta</taxon>
        <taxon>Magnoliopsida</taxon>
        <taxon>eudicotyledons</taxon>
        <taxon>Gunneridae</taxon>
        <taxon>Pentapetalae</taxon>
        <taxon>asterids</taxon>
        <taxon>lamiids</taxon>
        <taxon>Lamiales</taxon>
        <taxon>Gesneriaceae</taxon>
        <taxon>Didymocarpoideae</taxon>
        <taxon>Trichosporeae</taxon>
        <taxon>Loxocarpinae</taxon>
        <taxon>Dorcoceras</taxon>
    </lineage>
</organism>
<evidence type="ECO:0000313" key="2">
    <source>
        <dbReference type="EMBL" id="KZV22935.1"/>
    </source>
</evidence>
<keyword evidence="3" id="KW-1185">Reference proteome</keyword>
<proteinExistence type="predicted"/>
<accession>A0A2Z7AMC3</accession>
<feature type="compositionally biased region" description="Polar residues" evidence="1">
    <location>
        <begin position="1"/>
        <end position="10"/>
    </location>
</feature>
<sequence length="105" mass="11783">MSSWTKSSVSLEKLHETQKPVNDKSGSSVETNTQSDLAYDKFKKMNSVKASVIHDACESIKYDDQISPKLNHKGKQGIGYTKHENCKPSWLKNILEKDKSKPGSK</sequence>
<dbReference type="EMBL" id="KV013995">
    <property type="protein sequence ID" value="KZV22935.1"/>
    <property type="molecule type" value="Genomic_DNA"/>
</dbReference>
<feature type="region of interest" description="Disordered" evidence="1">
    <location>
        <begin position="1"/>
        <end position="36"/>
    </location>
</feature>
<dbReference type="AlphaFoldDB" id="A0A2Z7AMC3"/>
<reference evidence="2 3" key="1">
    <citation type="journal article" date="2015" name="Proc. Natl. Acad. Sci. U.S.A.">
        <title>The resurrection genome of Boea hygrometrica: A blueprint for survival of dehydration.</title>
        <authorList>
            <person name="Xiao L."/>
            <person name="Yang G."/>
            <person name="Zhang L."/>
            <person name="Yang X."/>
            <person name="Zhao S."/>
            <person name="Ji Z."/>
            <person name="Zhou Q."/>
            <person name="Hu M."/>
            <person name="Wang Y."/>
            <person name="Chen M."/>
            <person name="Xu Y."/>
            <person name="Jin H."/>
            <person name="Xiao X."/>
            <person name="Hu G."/>
            <person name="Bao F."/>
            <person name="Hu Y."/>
            <person name="Wan P."/>
            <person name="Li L."/>
            <person name="Deng X."/>
            <person name="Kuang T."/>
            <person name="Xiang C."/>
            <person name="Zhu J.K."/>
            <person name="Oliver M.J."/>
            <person name="He Y."/>
        </authorList>
    </citation>
    <scope>NUCLEOTIDE SEQUENCE [LARGE SCALE GENOMIC DNA]</scope>
    <source>
        <strain evidence="3">cv. XS01</strain>
    </source>
</reference>
<dbReference type="Proteomes" id="UP000250235">
    <property type="component" value="Unassembled WGS sequence"/>
</dbReference>
<evidence type="ECO:0000256" key="1">
    <source>
        <dbReference type="SAM" id="MobiDB-lite"/>
    </source>
</evidence>
<feature type="compositionally biased region" description="Basic and acidic residues" evidence="1">
    <location>
        <begin position="12"/>
        <end position="22"/>
    </location>
</feature>
<evidence type="ECO:0000313" key="3">
    <source>
        <dbReference type="Proteomes" id="UP000250235"/>
    </source>
</evidence>
<protein>
    <submittedName>
        <fullName evidence="2">Uncharacterized protein</fullName>
    </submittedName>
</protein>